<dbReference type="InParanoid" id="F6QV69"/>
<proteinExistence type="predicted"/>
<evidence type="ECO:0000256" key="1">
    <source>
        <dbReference type="ARBA" id="ARBA00023054"/>
    </source>
</evidence>
<dbReference type="Pfam" id="PF15739">
    <property type="entry name" value="TSNAXIP1_N"/>
    <property type="match status" value="1"/>
</dbReference>
<evidence type="ECO:0000259" key="3">
    <source>
        <dbReference type="Pfam" id="PF15739"/>
    </source>
</evidence>
<dbReference type="Ensembl" id="ENSCINT00000025771.2">
    <property type="protein sequence ID" value="ENSCINP00000025525.2"/>
    <property type="gene ID" value="ENSCING00000014028.2"/>
</dbReference>
<dbReference type="STRING" id="7719.ENSCINP00000025525"/>
<dbReference type="HOGENOM" id="CLU_033164_1_0_1"/>
<dbReference type="GeneTree" id="ENSGT00950000183166"/>
<protein>
    <recommendedName>
        <fullName evidence="3">Translin-associated factor X-interacting protein 1 N-terminal domain-containing protein</fullName>
    </recommendedName>
</protein>
<dbReference type="Pfam" id="PF13838">
    <property type="entry name" value="Clathrin_H_link"/>
    <property type="match status" value="1"/>
</dbReference>
<feature type="compositionally biased region" description="Basic and acidic residues" evidence="2">
    <location>
        <begin position="88"/>
        <end position="103"/>
    </location>
</feature>
<reference evidence="4" key="3">
    <citation type="submission" date="2025-09" db="UniProtKB">
        <authorList>
            <consortium name="Ensembl"/>
        </authorList>
    </citation>
    <scope>IDENTIFICATION</scope>
</reference>
<sequence>NVYKDILADVKREHDECITAIKNGQKETSYLQNKIKTLSNISTTIAGYSRRKRDLEEKLEILQEDNKRLEDELEDLLKSDEEDEVEEEPRLVESPQEKEDRRPIPGISVEDWTNEKLLQELVIKLDTAIEDVFNKQKCLYVPISRKYEVDTLLQDRIEARDELLAEGKLLRRGNAVYKIALDAVNDFNSSDEIIDEDLGEYLIRVLQNENYLERRSSSVTSLTGQSIHEDDDPTKEKEAETILEYIDKFNELFADGLFNQAAVHAANSPRGVLRSIETMDRFKEVSNNYQGTPTPLLMYAEALMHASNAQDHVADAEMSTVLSRFNLLKKRYINIDACTYNCHHVFVLRL</sequence>
<dbReference type="AlphaFoldDB" id="F6QV69"/>
<dbReference type="InterPro" id="IPR012331">
    <property type="entry name" value="Clathrin_H-chain_linker"/>
</dbReference>
<name>F6QV69_CIOIN</name>
<dbReference type="PANTHER" id="PTHR10292">
    <property type="entry name" value="CLATHRIN HEAVY CHAIN RELATED"/>
    <property type="match status" value="1"/>
</dbReference>
<keyword evidence="1" id="KW-0175">Coiled coil</keyword>
<reference evidence="5" key="1">
    <citation type="journal article" date="2002" name="Science">
        <title>The draft genome of Ciona intestinalis: insights into chordate and vertebrate origins.</title>
        <authorList>
            <person name="Dehal P."/>
            <person name="Satou Y."/>
            <person name="Campbell R.K."/>
            <person name="Chapman J."/>
            <person name="Degnan B."/>
            <person name="De Tomaso A."/>
            <person name="Davidson B."/>
            <person name="Di Gregorio A."/>
            <person name="Gelpke M."/>
            <person name="Goodstein D.M."/>
            <person name="Harafuji N."/>
            <person name="Hastings K.E."/>
            <person name="Ho I."/>
            <person name="Hotta K."/>
            <person name="Huang W."/>
            <person name="Kawashima T."/>
            <person name="Lemaire P."/>
            <person name="Martinez D."/>
            <person name="Meinertzhagen I.A."/>
            <person name="Necula S."/>
            <person name="Nonaka M."/>
            <person name="Putnam N."/>
            <person name="Rash S."/>
            <person name="Saiga H."/>
            <person name="Satake M."/>
            <person name="Terry A."/>
            <person name="Yamada L."/>
            <person name="Wang H.G."/>
            <person name="Awazu S."/>
            <person name="Azumi K."/>
            <person name="Boore J."/>
            <person name="Branno M."/>
            <person name="Chin-Bow S."/>
            <person name="DeSantis R."/>
            <person name="Doyle S."/>
            <person name="Francino P."/>
            <person name="Keys D.N."/>
            <person name="Haga S."/>
            <person name="Hayashi H."/>
            <person name="Hino K."/>
            <person name="Imai K.S."/>
            <person name="Inaba K."/>
            <person name="Kano S."/>
            <person name="Kobayashi K."/>
            <person name="Kobayashi M."/>
            <person name="Lee B.I."/>
            <person name="Makabe K.W."/>
            <person name="Manohar C."/>
            <person name="Matassi G."/>
            <person name="Medina M."/>
            <person name="Mochizuki Y."/>
            <person name="Mount S."/>
            <person name="Morishita T."/>
            <person name="Miura S."/>
            <person name="Nakayama A."/>
            <person name="Nishizaka S."/>
            <person name="Nomoto H."/>
            <person name="Ohta F."/>
            <person name="Oishi K."/>
            <person name="Rigoutsos I."/>
            <person name="Sano M."/>
            <person name="Sasaki A."/>
            <person name="Sasakura Y."/>
            <person name="Shoguchi E."/>
            <person name="Shin-i T."/>
            <person name="Spagnuolo A."/>
            <person name="Stainier D."/>
            <person name="Suzuki M.M."/>
            <person name="Tassy O."/>
            <person name="Takatori N."/>
            <person name="Tokuoka M."/>
            <person name="Yagi K."/>
            <person name="Yoshizaki F."/>
            <person name="Wada S."/>
            <person name="Zhang C."/>
            <person name="Hyatt P.D."/>
            <person name="Larimer F."/>
            <person name="Detter C."/>
            <person name="Doggett N."/>
            <person name="Glavina T."/>
            <person name="Hawkins T."/>
            <person name="Richardson P."/>
            <person name="Lucas S."/>
            <person name="Kohara Y."/>
            <person name="Levine M."/>
            <person name="Satoh N."/>
            <person name="Rokhsar D.S."/>
        </authorList>
    </citation>
    <scope>NUCLEOTIDE SEQUENCE [LARGE SCALE GENOMIC DNA]</scope>
</reference>
<dbReference type="OMA" id="NENYLER"/>
<keyword evidence="5" id="KW-1185">Reference proteome</keyword>
<evidence type="ECO:0000313" key="5">
    <source>
        <dbReference type="Proteomes" id="UP000008144"/>
    </source>
</evidence>
<dbReference type="Gene3D" id="1.25.40.30">
    <property type="match status" value="1"/>
</dbReference>
<evidence type="ECO:0000313" key="4">
    <source>
        <dbReference type="Ensembl" id="ENSCINP00000025525.2"/>
    </source>
</evidence>
<organism evidence="4 5">
    <name type="scientific">Ciona intestinalis</name>
    <name type="common">Transparent sea squirt</name>
    <name type="synonym">Ascidia intestinalis</name>
    <dbReference type="NCBI Taxonomy" id="7719"/>
    <lineage>
        <taxon>Eukaryota</taxon>
        <taxon>Metazoa</taxon>
        <taxon>Chordata</taxon>
        <taxon>Tunicata</taxon>
        <taxon>Ascidiacea</taxon>
        <taxon>Phlebobranchia</taxon>
        <taxon>Cionidae</taxon>
        <taxon>Ciona</taxon>
    </lineage>
</organism>
<feature type="domain" description="Translin-associated factor X-interacting protein 1 N-terminal" evidence="3">
    <location>
        <begin position="2"/>
        <end position="76"/>
    </location>
</feature>
<feature type="region of interest" description="Disordered" evidence="2">
    <location>
        <begin position="77"/>
        <end position="104"/>
    </location>
</feature>
<evidence type="ECO:0000256" key="2">
    <source>
        <dbReference type="SAM" id="MobiDB-lite"/>
    </source>
</evidence>
<accession>F6QV69</accession>
<reference evidence="4" key="2">
    <citation type="submission" date="2025-08" db="UniProtKB">
        <authorList>
            <consortium name="Ensembl"/>
        </authorList>
    </citation>
    <scope>IDENTIFICATION</scope>
</reference>
<dbReference type="PANTHER" id="PTHR10292:SF11">
    <property type="entry name" value="CLATHRIN HEAVY CHAIN LINKER DOMAIN-CONTAINING PROTEIN 1"/>
    <property type="match status" value="1"/>
</dbReference>
<dbReference type="InterPro" id="IPR032755">
    <property type="entry name" value="TSNAXIP1_N"/>
</dbReference>
<dbReference type="Proteomes" id="UP000008144">
    <property type="component" value="Unassembled WGS sequence"/>
</dbReference>
<dbReference type="InterPro" id="IPR016024">
    <property type="entry name" value="ARM-type_fold"/>
</dbReference>
<dbReference type="SUPFAM" id="SSF48371">
    <property type="entry name" value="ARM repeat"/>
    <property type="match status" value="1"/>
</dbReference>